<dbReference type="Proteomes" id="UP001431019">
    <property type="component" value="Unassembled WGS sequence"/>
</dbReference>
<accession>A0ABS8K3X0</accession>
<evidence type="ECO:0000313" key="2">
    <source>
        <dbReference type="Proteomes" id="UP001431019"/>
    </source>
</evidence>
<reference evidence="1 2" key="1">
    <citation type="submission" date="2021-11" db="EMBL/GenBank/DDBJ databases">
        <authorList>
            <person name="Oh E.-T."/>
            <person name="Kim S.-B."/>
        </authorList>
    </citation>
    <scope>NUCLEOTIDE SEQUENCE [LARGE SCALE GENOMIC DNA]</scope>
    <source>
        <strain evidence="1 2">MMS20-SJTR3</strain>
    </source>
</reference>
<proteinExistence type="predicted"/>
<name>A0ABS8K3X0_9BURK</name>
<comment type="caution">
    <text evidence="1">The sequence shown here is derived from an EMBL/GenBank/DDBJ whole genome shotgun (WGS) entry which is preliminary data.</text>
</comment>
<sequence>MTNAGKKGGAVRTSPYTCLTAEVAITHLERILSTDGAESLFGLPYWRARVEQISATPGLNPEHRARLAKLLAKT</sequence>
<evidence type="ECO:0000313" key="1">
    <source>
        <dbReference type="EMBL" id="MCC8396857.1"/>
    </source>
</evidence>
<dbReference type="EMBL" id="JAJITD010000021">
    <property type="protein sequence ID" value="MCC8396857.1"/>
    <property type="molecule type" value="Genomic_DNA"/>
</dbReference>
<organism evidence="1 2">
    <name type="scientific">Paraburkholderia sejongensis</name>
    <dbReference type="NCBI Taxonomy" id="2886946"/>
    <lineage>
        <taxon>Bacteria</taxon>
        <taxon>Pseudomonadati</taxon>
        <taxon>Pseudomonadota</taxon>
        <taxon>Betaproteobacteria</taxon>
        <taxon>Burkholderiales</taxon>
        <taxon>Burkholderiaceae</taxon>
        <taxon>Paraburkholderia</taxon>
    </lineage>
</organism>
<keyword evidence="2" id="KW-1185">Reference proteome</keyword>
<protein>
    <submittedName>
        <fullName evidence="1">Uncharacterized protein</fullName>
    </submittedName>
</protein>
<gene>
    <name evidence="1" type="ORF">LJ656_30170</name>
</gene>